<evidence type="ECO:0000313" key="1">
    <source>
        <dbReference type="EMBL" id="PYC49207.1"/>
    </source>
</evidence>
<proteinExistence type="predicted"/>
<comment type="caution">
    <text evidence="1">The sequence shown here is derived from an EMBL/GenBank/DDBJ whole genome shotgun (WGS) entry which is preliminary data.</text>
</comment>
<dbReference type="Pfam" id="PF11927">
    <property type="entry name" value="HODM_asu-like"/>
    <property type="match status" value="1"/>
</dbReference>
<organism evidence="1 2">
    <name type="scientific">Litorivita pollutaquae</name>
    <dbReference type="NCBI Taxonomy" id="2200892"/>
    <lineage>
        <taxon>Bacteria</taxon>
        <taxon>Pseudomonadati</taxon>
        <taxon>Pseudomonadota</taxon>
        <taxon>Alphaproteobacteria</taxon>
        <taxon>Rhodobacterales</taxon>
        <taxon>Paracoccaceae</taxon>
        <taxon>Litorivita</taxon>
    </lineage>
</organism>
<keyword evidence="2" id="KW-1185">Reference proteome</keyword>
<dbReference type="InterPro" id="IPR021848">
    <property type="entry name" value="HODM_asu-like"/>
</dbReference>
<dbReference type="OrthoDB" id="5242510at2"/>
<dbReference type="RefSeq" id="WP_110794803.1">
    <property type="nucleotide sequence ID" value="NZ_KZ826481.1"/>
</dbReference>
<dbReference type="EMBL" id="QFVT01000002">
    <property type="protein sequence ID" value="PYC49207.1"/>
    <property type="molecule type" value="Genomic_DNA"/>
</dbReference>
<name>A0A2V4NRM5_9RHOB</name>
<evidence type="ECO:0000313" key="2">
    <source>
        <dbReference type="Proteomes" id="UP000248012"/>
    </source>
</evidence>
<sequence length="241" mass="27344">MTEILHRILPDDMTTPRPLPGIAPLDPARWLVVDETYAAQMAERARLWHTARDAVRYLQPQAEAAVAELLDQVLAHLRNSHDGFTISAAQVRRPDGITVAIERADPLGTLAHLVQEDFCILQKPDGAAEHILTAAVLCFPANWRLDEKAGRPMRAIHDPVPEYDTRIAKRVQRLFDGVQVGKPLWRFNALRYAHPDLFHPDSKPTVDPRPYLRSERQTILRLPQTRAVVFGIHTYVVKDMI</sequence>
<gene>
    <name evidence="1" type="ORF">DI396_01120</name>
</gene>
<accession>A0A2V4NRM5</accession>
<dbReference type="Proteomes" id="UP000248012">
    <property type="component" value="Unassembled WGS sequence"/>
</dbReference>
<protein>
    <submittedName>
        <fullName evidence="1">DUF3445 domain-containing protein</fullName>
    </submittedName>
</protein>
<reference evidence="1 2" key="1">
    <citation type="submission" date="2018-05" db="EMBL/GenBank/DDBJ databases">
        <title>Oceanovita maritima gen. nov., sp. nov., a marine bacterium in the family Rhodobacteraceae isolated from surface seawater of Lundu port Xiamen, China.</title>
        <authorList>
            <person name="Hetharua B.H."/>
            <person name="Min D."/>
            <person name="Liao H."/>
            <person name="Tian Y."/>
        </authorList>
    </citation>
    <scope>NUCLEOTIDE SEQUENCE [LARGE SCALE GENOMIC DNA]</scope>
    <source>
        <strain evidence="1 2">FSX-11</strain>
    </source>
</reference>
<dbReference type="AlphaFoldDB" id="A0A2V4NRM5"/>